<dbReference type="EMBL" id="JBHMFI010000001">
    <property type="protein sequence ID" value="MFB9071294.1"/>
    <property type="molecule type" value="Genomic_DNA"/>
</dbReference>
<reference evidence="2 3" key="1">
    <citation type="submission" date="2024-09" db="EMBL/GenBank/DDBJ databases">
        <authorList>
            <person name="Sun Q."/>
            <person name="Mori K."/>
        </authorList>
    </citation>
    <scope>NUCLEOTIDE SEQUENCE [LARGE SCALE GENOMIC DNA]</scope>
    <source>
        <strain evidence="2 3">CCM 7609</strain>
    </source>
</reference>
<keyword evidence="3" id="KW-1185">Reference proteome</keyword>
<comment type="caution">
    <text evidence="2">The sequence shown here is derived from an EMBL/GenBank/DDBJ whole genome shotgun (WGS) entry which is preliminary data.</text>
</comment>
<proteinExistence type="predicted"/>
<feature type="compositionally biased region" description="Basic residues" evidence="1">
    <location>
        <begin position="21"/>
        <end position="47"/>
    </location>
</feature>
<gene>
    <name evidence="2" type="ORF">ACFFX0_08830</name>
</gene>
<organism evidence="2 3">
    <name type="scientific">Citricoccus parietis</name>
    <dbReference type="NCBI Taxonomy" id="592307"/>
    <lineage>
        <taxon>Bacteria</taxon>
        <taxon>Bacillati</taxon>
        <taxon>Actinomycetota</taxon>
        <taxon>Actinomycetes</taxon>
        <taxon>Micrococcales</taxon>
        <taxon>Micrococcaceae</taxon>
        <taxon>Citricoccus</taxon>
    </lineage>
</organism>
<protein>
    <submittedName>
        <fullName evidence="2">Uncharacterized protein</fullName>
    </submittedName>
</protein>
<accession>A0ABV5FX78</accession>
<feature type="region of interest" description="Disordered" evidence="1">
    <location>
        <begin position="1"/>
        <end position="69"/>
    </location>
</feature>
<evidence type="ECO:0000313" key="3">
    <source>
        <dbReference type="Proteomes" id="UP001589575"/>
    </source>
</evidence>
<evidence type="ECO:0000256" key="1">
    <source>
        <dbReference type="SAM" id="MobiDB-lite"/>
    </source>
</evidence>
<dbReference type="Proteomes" id="UP001589575">
    <property type="component" value="Unassembled WGS sequence"/>
</dbReference>
<sequence>MGPDHHRRRCRAGHPHVPGDRHRRRFRRGNPLGLRHRRSRRRGRRGRPACSGPPGPQEAQGPLDRERLR</sequence>
<feature type="compositionally biased region" description="Basic residues" evidence="1">
    <location>
        <begin position="1"/>
        <end position="14"/>
    </location>
</feature>
<name>A0ABV5FX78_9MICC</name>
<evidence type="ECO:0000313" key="2">
    <source>
        <dbReference type="EMBL" id="MFB9071294.1"/>
    </source>
</evidence>